<dbReference type="OrthoDB" id="159686at2"/>
<sequence length="161" mass="17012">MLFLHSARAWFLASLTLLFCGLPCLVACSATVTSSADAEQTHTMTINQDFQQDTLATTSPAYRCGAWSSNNAPASSGTITIYARLTHDIAGVAGMAATTTVHFRYGDVVLTQHPTSDTGGYVSFNLSLLGRQPVGIPATADVVFTLGQETLTCAPAFFTPE</sequence>
<keyword evidence="3" id="KW-1185">Reference proteome</keyword>
<organism evidence="2 3">
    <name type="scientific">Ktedonobacter racemifer DSM 44963</name>
    <dbReference type="NCBI Taxonomy" id="485913"/>
    <lineage>
        <taxon>Bacteria</taxon>
        <taxon>Bacillati</taxon>
        <taxon>Chloroflexota</taxon>
        <taxon>Ktedonobacteria</taxon>
        <taxon>Ktedonobacterales</taxon>
        <taxon>Ktedonobacteraceae</taxon>
        <taxon>Ktedonobacter</taxon>
    </lineage>
</organism>
<comment type="caution">
    <text evidence="2">The sequence shown here is derived from an EMBL/GenBank/DDBJ whole genome shotgun (WGS) entry which is preliminary data.</text>
</comment>
<evidence type="ECO:0000313" key="2">
    <source>
        <dbReference type="EMBL" id="EFH89738.1"/>
    </source>
</evidence>
<keyword evidence="1" id="KW-0732">Signal</keyword>
<name>D6TJY1_KTERA</name>
<evidence type="ECO:0000256" key="1">
    <source>
        <dbReference type="SAM" id="SignalP"/>
    </source>
</evidence>
<dbReference type="InParanoid" id="D6TJY1"/>
<proteinExistence type="predicted"/>
<evidence type="ECO:0008006" key="4">
    <source>
        <dbReference type="Google" id="ProtNLM"/>
    </source>
</evidence>
<dbReference type="EMBL" id="ADVG01000001">
    <property type="protein sequence ID" value="EFH89738.1"/>
    <property type="molecule type" value="Genomic_DNA"/>
</dbReference>
<gene>
    <name evidence="2" type="ORF">Krac_11306</name>
</gene>
<feature type="chain" id="PRO_5003088468" description="Lipoprotein" evidence="1">
    <location>
        <begin position="30"/>
        <end position="161"/>
    </location>
</feature>
<evidence type="ECO:0000313" key="3">
    <source>
        <dbReference type="Proteomes" id="UP000004508"/>
    </source>
</evidence>
<protein>
    <recommendedName>
        <fullName evidence="4">Lipoprotein</fullName>
    </recommendedName>
</protein>
<accession>D6TJY1</accession>
<dbReference type="RefSeq" id="WP_007906560.1">
    <property type="nucleotide sequence ID" value="NZ_ADVG01000001.1"/>
</dbReference>
<dbReference type="AlphaFoldDB" id="D6TJY1"/>
<reference evidence="2 3" key="1">
    <citation type="journal article" date="2011" name="Stand. Genomic Sci.">
        <title>Non-contiguous finished genome sequence and contextual data of the filamentous soil bacterium Ktedonobacter racemifer type strain (SOSP1-21).</title>
        <authorList>
            <person name="Chang Y.J."/>
            <person name="Land M."/>
            <person name="Hauser L."/>
            <person name="Chertkov O."/>
            <person name="Del Rio T.G."/>
            <person name="Nolan M."/>
            <person name="Copeland A."/>
            <person name="Tice H."/>
            <person name="Cheng J.F."/>
            <person name="Lucas S."/>
            <person name="Han C."/>
            <person name="Goodwin L."/>
            <person name="Pitluck S."/>
            <person name="Ivanova N."/>
            <person name="Ovchinikova G."/>
            <person name="Pati A."/>
            <person name="Chen A."/>
            <person name="Palaniappan K."/>
            <person name="Mavromatis K."/>
            <person name="Liolios K."/>
            <person name="Brettin T."/>
            <person name="Fiebig A."/>
            <person name="Rohde M."/>
            <person name="Abt B."/>
            <person name="Goker M."/>
            <person name="Detter J.C."/>
            <person name="Woyke T."/>
            <person name="Bristow J."/>
            <person name="Eisen J.A."/>
            <person name="Markowitz V."/>
            <person name="Hugenholtz P."/>
            <person name="Kyrpides N.C."/>
            <person name="Klenk H.P."/>
            <person name="Lapidus A."/>
        </authorList>
    </citation>
    <scope>NUCLEOTIDE SEQUENCE [LARGE SCALE GENOMIC DNA]</scope>
    <source>
        <strain evidence="3">DSM 44963</strain>
    </source>
</reference>
<dbReference type="Proteomes" id="UP000004508">
    <property type="component" value="Unassembled WGS sequence"/>
</dbReference>
<feature type="signal peptide" evidence="1">
    <location>
        <begin position="1"/>
        <end position="29"/>
    </location>
</feature>